<evidence type="ECO:0000313" key="2">
    <source>
        <dbReference type="Proteomes" id="UP000001746"/>
    </source>
</evidence>
<sequence length="348" mass="39668">MARMQHVLVRFEIPYHIEVPDGIESDDDGPMFFPQVFGHPFGLSFERTSGDSGIEGTVTVKRDRLGKATRSKVQGTIHHDVYKSIPAGGPDEIPGAVAMMGSSMQDREGRAIKSVIMALNKFLQHYRQNTGYHWIRPLVVEDIIRFRIRTDERGFRNRSVTGGPLELGAKTGLTENKARQMAEALKNNESANTYLQLHLDVLNKVDLGEFRTAIILSFNLFESWAKNAFVAAKISSENTELEARESIQDDSGQYYAIYNIVTDHYPKAGVEFEDYCRFDQWYDDFYEIRNKVVHEGYLPDKETVRSAHEECLDAIRHLQKEFGSDIEGSSEKLDFISFDESPFASRHK</sequence>
<dbReference type="HOGENOM" id="CLU_812825_0_0_2"/>
<dbReference type="STRING" id="485914.Hmuk_3218"/>
<protein>
    <submittedName>
        <fullName evidence="1">Uncharacterized protein</fullName>
    </submittedName>
</protein>
<accession>C7P2K6</accession>
<keyword evidence="2" id="KW-1185">Reference proteome</keyword>
<dbReference type="AlphaFoldDB" id="C7P2K6"/>
<reference evidence="1 2" key="1">
    <citation type="journal article" date="2009" name="Stand. Genomic Sci.">
        <title>Complete genome sequence of Halomicrobium mukohataei type strain (arg-2).</title>
        <authorList>
            <person name="Tindall B.J."/>
            <person name="Schneider S."/>
            <person name="Lapidus A."/>
            <person name="Copeland A."/>
            <person name="Glavina Del Rio T."/>
            <person name="Nolan M."/>
            <person name="Lucas S."/>
            <person name="Chen F."/>
            <person name="Tice H."/>
            <person name="Cheng J.F."/>
            <person name="Saunders E."/>
            <person name="Bruce D."/>
            <person name="Goodwin L."/>
            <person name="Pitluck S."/>
            <person name="Mikhailova N."/>
            <person name="Pati A."/>
            <person name="Ivanova N."/>
            <person name="Mavrommatis K."/>
            <person name="Chen A."/>
            <person name="Palaniappan K."/>
            <person name="Chain P."/>
            <person name="Land M."/>
            <person name="Hauser L."/>
            <person name="Chang Y.J."/>
            <person name="Jeffries C.D."/>
            <person name="Brettin T."/>
            <person name="Han C."/>
            <person name="Rohde M."/>
            <person name="Goker M."/>
            <person name="Bristow J."/>
            <person name="Eisen J.A."/>
            <person name="Markowitz V."/>
            <person name="Hugenholtz P."/>
            <person name="Klenk H.P."/>
            <person name="Kyrpides N.C."/>
            <person name="Detter J.C."/>
        </authorList>
    </citation>
    <scope>NUCLEOTIDE SEQUENCE [LARGE SCALE GENOMIC DNA]</scope>
    <source>
        <strain evidence="2">ATCC 700874 / DSM 12286 / JCM 9738 / NCIMB 13541</strain>
    </source>
</reference>
<name>C7P2K6_HALMD</name>
<dbReference type="EMBL" id="CP001688">
    <property type="protein sequence ID" value="ACV49321.1"/>
    <property type="molecule type" value="Genomic_DNA"/>
</dbReference>
<dbReference type="eggNOG" id="arCOG10679">
    <property type="taxonomic scope" value="Archaea"/>
</dbReference>
<proteinExistence type="predicted"/>
<evidence type="ECO:0000313" key="1">
    <source>
        <dbReference type="EMBL" id="ACV49321.1"/>
    </source>
</evidence>
<gene>
    <name evidence="1" type="ordered locus">Hmuk_3218</name>
</gene>
<dbReference type="KEGG" id="hmu:Hmuk_3218"/>
<dbReference type="Proteomes" id="UP000001746">
    <property type="component" value="Chromosome"/>
</dbReference>
<organism evidence="1 2">
    <name type="scientific">Halomicrobium mukohataei (strain ATCC 700874 / DSM 12286 / JCM 9738 / NCIMB 13541)</name>
    <name type="common">Haloarcula mukohataei</name>
    <dbReference type="NCBI Taxonomy" id="485914"/>
    <lineage>
        <taxon>Archaea</taxon>
        <taxon>Methanobacteriati</taxon>
        <taxon>Methanobacteriota</taxon>
        <taxon>Stenosarchaea group</taxon>
        <taxon>Halobacteria</taxon>
        <taxon>Halobacteriales</taxon>
        <taxon>Haloarculaceae</taxon>
        <taxon>Halomicrobium</taxon>
    </lineage>
</organism>